<keyword evidence="2" id="KW-1185">Reference proteome</keyword>
<sequence length="299" mass="33155">MRSLIAARQGRIARVEAKTLGDVSGDKYRLEDGTSVVPWDFRLFLVPIWAGGDTQNGLTRYYGLAREARIEAHRARNREPETTEGTVFQSVEVWEARLRELGLYVAATLVGMKDNATAIDHLKAFYSTLKSSGGEANISFSHRVAIALAFVYLMIGDTISAREWFQLAPVEQSKELSLAVCSLADGDMSESASLLEKYLSTENNESEQQSKPSAGDDAKTQALNNLAISELHQGNLVKAIELLEQTVTTANVDPAVLFNLFILYDLQHELPATKKRLIADKIRSRGIESLGTYELFLQR</sequence>
<evidence type="ECO:0000313" key="2">
    <source>
        <dbReference type="Proteomes" id="UP000189580"/>
    </source>
</evidence>
<proteinExistence type="predicted"/>
<dbReference type="Proteomes" id="UP000189580">
    <property type="component" value="Chromosome a"/>
</dbReference>
<dbReference type="EMBL" id="CP014501">
    <property type="protein sequence ID" value="ANB12304.1"/>
    <property type="molecule type" value="Genomic_DNA"/>
</dbReference>
<dbReference type="InterPro" id="IPR011990">
    <property type="entry name" value="TPR-like_helical_dom_sf"/>
</dbReference>
<dbReference type="SUPFAM" id="SSF48452">
    <property type="entry name" value="TPR-like"/>
    <property type="match status" value="1"/>
</dbReference>
<organism evidence="1 2">
    <name type="scientific">Sugiyamaella lignohabitans</name>
    <dbReference type="NCBI Taxonomy" id="796027"/>
    <lineage>
        <taxon>Eukaryota</taxon>
        <taxon>Fungi</taxon>
        <taxon>Dikarya</taxon>
        <taxon>Ascomycota</taxon>
        <taxon>Saccharomycotina</taxon>
        <taxon>Dipodascomycetes</taxon>
        <taxon>Dipodascales</taxon>
        <taxon>Trichomonascaceae</taxon>
        <taxon>Sugiyamaella</taxon>
    </lineage>
</organism>
<dbReference type="KEGG" id="slb:AWJ20_553"/>
<dbReference type="GO" id="GO:0005794">
    <property type="term" value="C:Golgi apparatus"/>
    <property type="evidence" value="ECO:0007669"/>
    <property type="project" value="TreeGrafter"/>
</dbReference>
<dbReference type="AlphaFoldDB" id="A0A167CZV4"/>
<reference evidence="1 2" key="1">
    <citation type="submission" date="2016-02" db="EMBL/GenBank/DDBJ databases">
        <title>Complete genome sequence and transcriptome regulation of the pentose utilising yeast Sugiyamaella lignohabitans.</title>
        <authorList>
            <person name="Bellasio M."/>
            <person name="Peymann A."/>
            <person name="Valli M."/>
            <person name="Sipitzky M."/>
            <person name="Graf A."/>
            <person name="Sauer M."/>
            <person name="Marx H."/>
            <person name="Mattanovich D."/>
        </authorList>
    </citation>
    <scope>NUCLEOTIDE SEQUENCE [LARGE SCALE GENOMIC DNA]</scope>
    <source>
        <strain evidence="1 2">CBS 10342</strain>
    </source>
</reference>
<dbReference type="Gene3D" id="1.25.40.10">
    <property type="entry name" value="Tetratricopeptide repeat domain"/>
    <property type="match status" value="1"/>
</dbReference>
<dbReference type="PANTHER" id="PTHR21581">
    <property type="entry name" value="D-ALANYL-D-ALANINE CARBOXYPEPTIDASE"/>
    <property type="match status" value="1"/>
</dbReference>
<name>A0A167CZV4_9ASCO</name>
<gene>
    <name evidence="1" type="ORF">AWJ20_553</name>
</gene>
<protein>
    <submittedName>
        <fullName evidence="1">Uncharacterized protein</fullName>
    </submittedName>
</protein>
<dbReference type="OrthoDB" id="4095135at2759"/>
<dbReference type="GO" id="GO:0030008">
    <property type="term" value="C:TRAPP complex"/>
    <property type="evidence" value="ECO:0007669"/>
    <property type="project" value="TreeGrafter"/>
</dbReference>
<dbReference type="RefSeq" id="XP_018734781.1">
    <property type="nucleotide sequence ID" value="XM_018882499.1"/>
</dbReference>
<evidence type="ECO:0000313" key="1">
    <source>
        <dbReference type="EMBL" id="ANB12304.1"/>
    </source>
</evidence>
<accession>A0A167CZV4</accession>
<dbReference type="GeneID" id="30037598"/>
<dbReference type="PANTHER" id="PTHR21581:SF6">
    <property type="entry name" value="TRAFFICKING PROTEIN PARTICLE COMPLEX SUBUNIT 12"/>
    <property type="match status" value="1"/>
</dbReference>